<feature type="compositionally biased region" description="Low complexity" evidence="1">
    <location>
        <begin position="37"/>
        <end position="49"/>
    </location>
</feature>
<proteinExistence type="predicted"/>
<reference evidence="3" key="1">
    <citation type="journal article" date="2014" name="Science">
        <title>Ancient hybridizations among the ancestral genomes of bread wheat.</title>
        <authorList>
            <consortium name="International Wheat Genome Sequencing Consortium,"/>
            <person name="Marcussen T."/>
            <person name="Sandve S.R."/>
            <person name="Heier L."/>
            <person name="Spannagl M."/>
            <person name="Pfeifer M."/>
            <person name="Jakobsen K.S."/>
            <person name="Wulff B.B."/>
            <person name="Steuernagel B."/>
            <person name="Mayer K.F."/>
            <person name="Olsen O.A."/>
        </authorList>
    </citation>
    <scope>NUCLEOTIDE SEQUENCE [LARGE SCALE GENOMIC DNA]</scope>
    <source>
        <strain evidence="3">cv. AL8/78</strain>
    </source>
</reference>
<dbReference type="Gramene" id="AET6Gv20477900.1">
    <property type="protein sequence ID" value="AET6Gv20477900.1"/>
    <property type="gene ID" value="AET6Gv20477900"/>
</dbReference>
<reference evidence="3" key="2">
    <citation type="journal article" date="2017" name="Nat. Plants">
        <title>The Aegilops tauschii genome reveals multiple impacts of transposons.</title>
        <authorList>
            <person name="Zhao G."/>
            <person name="Zou C."/>
            <person name="Li K."/>
            <person name="Wang K."/>
            <person name="Li T."/>
            <person name="Gao L."/>
            <person name="Zhang X."/>
            <person name="Wang H."/>
            <person name="Yang Z."/>
            <person name="Liu X."/>
            <person name="Jiang W."/>
            <person name="Mao L."/>
            <person name="Kong X."/>
            <person name="Jiao Y."/>
            <person name="Jia J."/>
        </authorList>
    </citation>
    <scope>NUCLEOTIDE SEQUENCE [LARGE SCALE GENOMIC DNA]</scope>
    <source>
        <strain evidence="3">cv. AL8/78</strain>
    </source>
</reference>
<evidence type="ECO:0000313" key="2">
    <source>
        <dbReference type="EnsemblPlants" id="AET6Gv20477900.1"/>
    </source>
</evidence>
<dbReference type="AlphaFoldDB" id="A0A453NT85"/>
<organism evidence="2 3">
    <name type="scientific">Aegilops tauschii subsp. strangulata</name>
    <name type="common">Goatgrass</name>
    <dbReference type="NCBI Taxonomy" id="200361"/>
    <lineage>
        <taxon>Eukaryota</taxon>
        <taxon>Viridiplantae</taxon>
        <taxon>Streptophyta</taxon>
        <taxon>Embryophyta</taxon>
        <taxon>Tracheophyta</taxon>
        <taxon>Spermatophyta</taxon>
        <taxon>Magnoliopsida</taxon>
        <taxon>Liliopsida</taxon>
        <taxon>Poales</taxon>
        <taxon>Poaceae</taxon>
        <taxon>BOP clade</taxon>
        <taxon>Pooideae</taxon>
        <taxon>Triticodae</taxon>
        <taxon>Triticeae</taxon>
        <taxon>Triticinae</taxon>
        <taxon>Aegilops</taxon>
    </lineage>
</organism>
<dbReference type="EnsemblPlants" id="AET6Gv20477900.1">
    <property type="protein sequence ID" value="AET6Gv20477900.1"/>
    <property type="gene ID" value="AET6Gv20477900"/>
</dbReference>
<reference evidence="2" key="3">
    <citation type="journal article" date="2017" name="Nature">
        <title>Genome sequence of the progenitor of the wheat D genome Aegilops tauschii.</title>
        <authorList>
            <person name="Luo M.C."/>
            <person name="Gu Y.Q."/>
            <person name="Puiu D."/>
            <person name="Wang H."/>
            <person name="Twardziok S.O."/>
            <person name="Deal K.R."/>
            <person name="Huo N."/>
            <person name="Zhu T."/>
            <person name="Wang L."/>
            <person name="Wang Y."/>
            <person name="McGuire P.E."/>
            <person name="Liu S."/>
            <person name="Long H."/>
            <person name="Ramasamy R.K."/>
            <person name="Rodriguez J.C."/>
            <person name="Van S.L."/>
            <person name="Yuan L."/>
            <person name="Wang Z."/>
            <person name="Xia Z."/>
            <person name="Xiao L."/>
            <person name="Anderson O.D."/>
            <person name="Ouyang S."/>
            <person name="Liang Y."/>
            <person name="Zimin A.V."/>
            <person name="Pertea G."/>
            <person name="Qi P."/>
            <person name="Bennetzen J.L."/>
            <person name="Dai X."/>
            <person name="Dawson M.W."/>
            <person name="Muller H.G."/>
            <person name="Kugler K."/>
            <person name="Rivarola-Duarte L."/>
            <person name="Spannagl M."/>
            <person name="Mayer K.F.X."/>
            <person name="Lu F.H."/>
            <person name="Bevan M.W."/>
            <person name="Leroy P."/>
            <person name="Li P."/>
            <person name="You F.M."/>
            <person name="Sun Q."/>
            <person name="Liu Z."/>
            <person name="Lyons E."/>
            <person name="Wicker T."/>
            <person name="Salzberg S.L."/>
            <person name="Devos K.M."/>
            <person name="Dvorak J."/>
        </authorList>
    </citation>
    <scope>NUCLEOTIDE SEQUENCE [LARGE SCALE GENOMIC DNA]</scope>
    <source>
        <strain evidence="2">cv. AL8/78</strain>
    </source>
</reference>
<dbReference type="Proteomes" id="UP000015105">
    <property type="component" value="Chromosome 6D"/>
</dbReference>
<protein>
    <submittedName>
        <fullName evidence="2">Uncharacterized protein</fullName>
    </submittedName>
</protein>
<keyword evidence="3" id="KW-1185">Reference proteome</keyword>
<sequence length="168" mass="18676">IFNIAKQLLRRRRGSICAGRRSSGWRARIAVGRSSKRPSSSSPSVFWPSSPLPWPRPPGTGTGAPSTRESGASPASGPRRAHRRRCRRRASFWRPDPCPHGLRRSRCPCRLRCSARRGPWGCPARRPLRLSHCHVEGEQALGGADDDRPHWCAEEDGSMCPASLYFAD</sequence>
<reference evidence="2" key="4">
    <citation type="submission" date="2019-03" db="UniProtKB">
        <authorList>
            <consortium name="EnsemblPlants"/>
        </authorList>
    </citation>
    <scope>IDENTIFICATION</scope>
</reference>
<feature type="region of interest" description="Disordered" evidence="1">
    <location>
        <begin position="27"/>
        <end position="87"/>
    </location>
</feature>
<name>A0A453NT85_AEGTS</name>
<evidence type="ECO:0000313" key="3">
    <source>
        <dbReference type="Proteomes" id="UP000015105"/>
    </source>
</evidence>
<reference evidence="2" key="5">
    <citation type="journal article" date="2021" name="G3 (Bethesda)">
        <title>Aegilops tauschii genome assembly Aet v5.0 features greater sequence contiguity and improved annotation.</title>
        <authorList>
            <person name="Wang L."/>
            <person name="Zhu T."/>
            <person name="Rodriguez J.C."/>
            <person name="Deal K.R."/>
            <person name="Dubcovsky J."/>
            <person name="McGuire P.E."/>
            <person name="Lux T."/>
            <person name="Spannagl M."/>
            <person name="Mayer K.F.X."/>
            <person name="Baldrich P."/>
            <person name="Meyers B.C."/>
            <person name="Huo N."/>
            <person name="Gu Y.Q."/>
            <person name="Zhou H."/>
            <person name="Devos K.M."/>
            <person name="Bennetzen J.L."/>
            <person name="Unver T."/>
            <person name="Budak H."/>
            <person name="Gulick P.J."/>
            <person name="Galiba G."/>
            <person name="Kalapos B."/>
            <person name="Nelson D.R."/>
            <person name="Li P."/>
            <person name="You F.M."/>
            <person name="Luo M.C."/>
            <person name="Dvorak J."/>
        </authorList>
    </citation>
    <scope>NUCLEOTIDE SEQUENCE [LARGE SCALE GENOMIC DNA]</scope>
    <source>
        <strain evidence="2">cv. AL8/78</strain>
    </source>
</reference>
<feature type="compositionally biased region" description="Low complexity" evidence="1">
    <location>
        <begin position="63"/>
        <end position="78"/>
    </location>
</feature>
<evidence type="ECO:0000256" key="1">
    <source>
        <dbReference type="SAM" id="MobiDB-lite"/>
    </source>
</evidence>
<accession>A0A453NT85</accession>